<dbReference type="GO" id="GO:0003677">
    <property type="term" value="F:DNA binding"/>
    <property type="evidence" value="ECO:0007669"/>
    <property type="project" value="UniProtKB-KW"/>
</dbReference>
<feature type="domain" description="Response regulatory" evidence="7">
    <location>
        <begin position="18"/>
        <end position="135"/>
    </location>
</feature>
<evidence type="ECO:0000256" key="4">
    <source>
        <dbReference type="ARBA" id="ARBA00023163"/>
    </source>
</evidence>
<dbReference type="KEGG" id="ctes:O987_02680"/>
<dbReference type="PANTHER" id="PTHR43214">
    <property type="entry name" value="TWO-COMPONENT RESPONSE REGULATOR"/>
    <property type="match status" value="1"/>
</dbReference>
<dbReference type="GO" id="GO:0006355">
    <property type="term" value="P:regulation of DNA-templated transcription"/>
    <property type="evidence" value="ECO:0007669"/>
    <property type="project" value="InterPro"/>
</dbReference>
<evidence type="ECO:0000313" key="9">
    <source>
        <dbReference type="Proteomes" id="UP000028782"/>
    </source>
</evidence>
<dbReference type="InterPro" id="IPR016032">
    <property type="entry name" value="Sig_transdc_resp-reg_C-effctor"/>
</dbReference>
<dbReference type="SUPFAM" id="SSF52172">
    <property type="entry name" value="CheY-like"/>
    <property type="match status" value="1"/>
</dbReference>
<gene>
    <name evidence="8" type="ORF">O987_02680</name>
</gene>
<proteinExistence type="predicted"/>
<evidence type="ECO:0000256" key="2">
    <source>
        <dbReference type="ARBA" id="ARBA00023015"/>
    </source>
</evidence>
<protein>
    <submittedName>
        <fullName evidence="8">LuxR family transcriptional regulator</fullName>
    </submittedName>
</protein>
<evidence type="ECO:0000256" key="3">
    <source>
        <dbReference type="ARBA" id="ARBA00023125"/>
    </source>
</evidence>
<evidence type="ECO:0000313" key="8">
    <source>
        <dbReference type="EMBL" id="AIJ44704.1"/>
    </source>
</evidence>
<dbReference type="InterPro" id="IPR000792">
    <property type="entry name" value="Tscrpt_reg_LuxR_C"/>
</dbReference>
<dbReference type="PRINTS" id="PR00038">
    <property type="entry name" value="HTHLUXR"/>
</dbReference>
<dbReference type="InterPro" id="IPR036388">
    <property type="entry name" value="WH-like_DNA-bd_sf"/>
</dbReference>
<dbReference type="RefSeq" id="WP_003059077.1">
    <property type="nucleotide sequence ID" value="NZ_CP006704.1"/>
</dbReference>
<dbReference type="PANTHER" id="PTHR43214:SF24">
    <property type="entry name" value="TRANSCRIPTIONAL REGULATORY PROTEIN NARL-RELATED"/>
    <property type="match status" value="1"/>
</dbReference>
<keyword evidence="4" id="KW-0804">Transcription</keyword>
<keyword evidence="3" id="KW-0238">DNA-binding</keyword>
<dbReference type="Gene3D" id="1.10.10.10">
    <property type="entry name" value="Winged helix-like DNA-binding domain superfamily/Winged helix DNA-binding domain"/>
    <property type="match status" value="1"/>
</dbReference>
<accession>A0A076PD29</accession>
<dbReference type="EMBL" id="CP006704">
    <property type="protein sequence ID" value="AIJ44704.1"/>
    <property type="molecule type" value="Genomic_DNA"/>
</dbReference>
<evidence type="ECO:0000256" key="5">
    <source>
        <dbReference type="PROSITE-ProRule" id="PRU00169"/>
    </source>
</evidence>
<evidence type="ECO:0000256" key="1">
    <source>
        <dbReference type="ARBA" id="ARBA00022553"/>
    </source>
</evidence>
<dbReference type="InterPro" id="IPR039420">
    <property type="entry name" value="WalR-like"/>
</dbReference>
<dbReference type="InterPro" id="IPR058245">
    <property type="entry name" value="NreC/VraR/RcsB-like_REC"/>
</dbReference>
<dbReference type="Pfam" id="PF00196">
    <property type="entry name" value="GerE"/>
    <property type="match status" value="1"/>
</dbReference>
<dbReference type="InterPro" id="IPR011006">
    <property type="entry name" value="CheY-like_superfamily"/>
</dbReference>
<dbReference type="PROSITE" id="PS50043">
    <property type="entry name" value="HTH_LUXR_2"/>
    <property type="match status" value="1"/>
</dbReference>
<dbReference type="Gene3D" id="3.40.50.2300">
    <property type="match status" value="1"/>
</dbReference>
<evidence type="ECO:0000259" key="6">
    <source>
        <dbReference type="PROSITE" id="PS50043"/>
    </source>
</evidence>
<dbReference type="SMART" id="SM00448">
    <property type="entry name" value="REC"/>
    <property type="match status" value="1"/>
</dbReference>
<dbReference type="InterPro" id="IPR001789">
    <property type="entry name" value="Sig_transdc_resp-reg_receiver"/>
</dbReference>
<dbReference type="GO" id="GO:0000160">
    <property type="term" value="P:phosphorelay signal transduction system"/>
    <property type="evidence" value="ECO:0007669"/>
    <property type="project" value="InterPro"/>
</dbReference>
<reference evidence="8 9" key="1">
    <citation type="journal article" date="2014" name="Genome Announc.">
        <title>Complete Genome Sequence of Polychlorinated Biphenyl Degrader Comamonas testosteroni TK102 (NBRC 109938).</title>
        <authorList>
            <person name="Fukuda K."/>
            <person name="Hosoyama A."/>
            <person name="Tsuchikane K."/>
            <person name="Ohji S."/>
            <person name="Yamazoe A."/>
            <person name="Fujita N."/>
            <person name="Shintani M."/>
            <person name="Kimbara K."/>
        </authorList>
    </citation>
    <scope>NUCLEOTIDE SEQUENCE [LARGE SCALE GENOMIC DNA]</scope>
    <source>
        <strain evidence="8">TK102</strain>
    </source>
</reference>
<dbReference type="Proteomes" id="UP000028782">
    <property type="component" value="Chromosome"/>
</dbReference>
<dbReference type="CDD" id="cd17535">
    <property type="entry name" value="REC_NarL-like"/>
    <property type="match status" value="1"/>
</dbReference>
<dbReference type="AlphaFoldDB" id="A0A076PD29"/>
<dbReference type="CDD" id="cd06170">
    <property type="entry name" value="LuxR_C_like"/>
    <property type="match status" value="1"/>
</dbReference>
<evidence type="ECO:0000259" key="7">
    <source>
        <dbReference type="PROSITE" id="PS50110"/>
    </source>
</evidence>
<feature type="domain" description="HTH luxR-type" evidence="6">
    <location>
        <begin position="162"/>
        <end position="227"/>
    </location>
</feature>
<dbReference type="PROSITE" id="PS50110">
    <property type="entry name" value="RESPONSE_REGULATORY"/>
    <property type="match status" value="1"/>
</dbReference>
<dbReference type="SUPFAM" id="SSF46894">
    <property type="entry name" value="C-terminal effector domain of the bipartite response regulators"/>
    <property type="match status" value="1"/>
</dbReference>
<sequence length="231" mass="24338">MPDLPQILSITQLSAPPYALVVDDHPLVAEGMAQVLMTSAGVRQVRCAAHGNEALAVIAALGEPVITVMDFWLEDGASLEFVHSILALAPGTRILVTSGDKHPAIVNKAAAAGVHGFVHKSSTAQVFQMAVQALLSGRSWFEALPPIPAAPPASAAGSTLHMSARELGITARQSQVLSLLLQGKPNRAIAQALNLSEYTVKEHVTALLQRLGASNRVALITRMRGIEVDLD</sequence>
<keyword evidence="1 5" id="KW-0597">Phosphoprotein</keyword>
<dbReference type="PROSITE" id="PS00622">
    <property type="entry name" value="HTH_LUXR_1"/>
    <property type="match status" value="1"/>
</dbReference>
<dbReference type="Pfam" id="PF00072">
    <property type="entry name" value="Response_reg"/>
    <property type="match status" value="1"/>
</dbReference>
<feature type="modified residue" description="4-aspartylphosphate" evidence="5">
    <location>
        <position position="70"/>
    </location>
</feature>
<keyword evidence="2" id="KW-0805">Transcription regulation</keyword>
<organism evidence="8 9">
    <name type="scientific">Comamonas testosteroni TK102</name>
    <dbReference type="NCBI Taxonomy" id="1392005"/>
    <lineage>
        <taxon>Bacteria</taxon>
        <taxon>Pseudomonadati</taxon>
        <taxon>Pseudomonadota</taxon>
        <taxon>Betaproteobacteria</taxon>
        <taxon>Burkholderiales</taxon>
        <taxon>Comamonadaceae</taxon>
        <taxon>Comamonas</taxon>
    </lineage>
</organism>
<dbReference type="SMART" id="SM00421">
    <property type="entry name" value="HTH_LUXR"/>
    <property type="match status" value="1"/>
</dbReference>
<dbReference type="HOGENOM" id="CLU_000445_90_8_4"/>
<name>A0A076PD29_COMTE</name>